<protein>
    <submittedName>
        <fullName evidence="2">Uncharacterized protein</fullName>
    </submittedName>
</protein>
<proteinExistence type="predicted"/>
<organism evidence="1 2">
    <name type="scientific">Panagrolaimus sp. ES5</name>
    <dbReference type="NCBI Taxonomy" id="591445"/>
    <lineage>
        <taxon>Eukaryota</taxon>
        <taxon>Metazoa</taxon>
        <taxon>Ecdysozoa</taxon>
        <taxon>Nematoda</taxon>
        <taxon>Chromadorea</taxon>
        <taxon>Rhabditida</taxon>
        <taxon>Tylenchina</taxon>
        <taxon>Panagrolaimomorpha</taxon>
        <taxon>Panagrolaimoidea</taxon>
        <taxon>Panagrolaimidae</taxon>
        <taxon>Panagrolaimus</taxon>
    </lineage>
</organism>
<accession>A0AC34FIN0</accession>
<reference evidence="2" key="1">
    <citation type="submission" date="2022-11" db="UniProtKB">
        <authorList>
            <consortium name="WormBaseParasite"/>
        </authorList>
    </citation>
    <scope>IDENTIFICATION</scope>
</reference>
<evidence type="ECO:0000313" key="2">
    <source>
        <dbReference type="WBParaSite" id="ES5_v2.g17108.t1"/>
    </source>
</evidence>
<sequence length="130" mass="15044">MAFTSKDLHIRLFWNNPGIPLETKCASMSETFWPCDLFPYETLSLGHAGMNSLIKNLENLCHPQTYDLNRVDVHTATAYQSEYFQYIHLKRVKCDTKIIGIFTKTYFDVNGLISLKRKPNDIIEMPQIPS</sequence>
<dbReference type="Proteomes" id="UP000887579">
    <property type="component" value="Unplaced"/>
</dbReference>
<evidence type="ECO:0000313" key="1">
    <source>
        <dbReference type="Proteomes" id="UP000887579"/>
    </source>
</evidence>
<name>A0AC34FIN0_9BILA</name>
<dbReference type="WBParaSite" id="ES5_v2.g17108.t1">
    <property type="protein sequence ID" value="ES5_v2.g17108.t1"/>
    <property type="gene ID" value="ES5_v2.g17108"/>
</dbReference>